<evidence type="ECO:0000313" key="2">
    <source>
        <dbReference type="Proteomes" id="UP000252172"/>
    </source>
</evidence>
<keyword evidence="2" id="KW-1185">Reference proteome</keyword>
<comment type="caution">
    <text evidence="1">The sequence shown here is derived from an EMBL/GenBank/DDBJ whole genome shotgun (WGS) entry which is preliminary data.</text>
</comment>
<sequence>MLAVAVAFAITSCQKEKENIWDIKVETPAEKVPITDISKEFFDANVPIEQFKEKYPWFQGSVKDEDFIKRKNNPEEIKLYKEAASKTDLNKLATDLTELFARIRHYFPNFKDPKVYTFSSSTQMYEEPVIYDPQQGYLFIDISGFMGEKNEYYKGIEEYFKVSMNQENILPKISEAIAFSAVSYDRNSQKFIDLMVFYGKVMMLQDAFIPQLPDHLKMNISEKQMTWNKANEQNIWDYFVENDYLFSADPRLSERFIAPGPFSKFYTEADKESSPQVGIFTGWQICRNFFDKNKETSLQEFLNMSAGDIFNQSAYKPTL</sequence>
<reference evidence="1 2" key="1">
    <citation type="submission" date="2018-07" db="EMBL/GenBank/DDBJ databases">
        <title>Chryseobacterium lacus sp. nov., isolated from lake water.</title>
        <authorList>
            <person name="Li C.-M."/>
        </authorList>
    </citation>
    <scope>NUCLEOTIDE SEQUENCE [LARGE SCALE GENOMIC DNA]</scope>
    <source>
        <strain evidence="1 2">YLOS41</strain>
    </source>
</reference>
<accession>A0A368MX62</accession>
<protein>
    <submittedName>
        <fullName evidence="1">Gliding motility protein GldB</fullName>
    </submittedName>
</protein>
<dbReference type="OrthoDB" id="976022at2"/>
<proteinExistence type="predicted"/>
<dbReference type="Proteomes" id="UP000252172">
    <property type="component" value="Unassembled WGS sequence"/>
</dbReference>
<organism evidence="1 2">
    <name type="scientific">Chryseobacterium lacus</name>
    <dbReference type="NCBI Taxonomy" id="2058346"/>
    <lineage>
        <taxon>Bacteria</taxon>
        <taxon>Pseudomonadati</taxon>
        <taxon>Bacteroidota</taxon>
        <taxon>Flavobacteriia</taxon>
        <taxon>Flavobacteriales</taxon>
        <taxon>Weeksellaceae</taxon>
        <taxon>Chryseobacterium group</taxon>
        <taxon>Chryseobacterium</taxon>
    </lineage>
</organism>
<evidence type="ECO:0000313" key="1">
    <source>
        <dbReference type="EMBL" id="RCU42857.1"/>
    </source>
</evidence>
<gene>
    <name evidence="1" type="ORF">DQ356_08245</name>
</gene>
<dbReference type="EMBL" id="QPIE01000005">
    <property type="protein sequence ID" value="RCU42857.1"/>
    <property type="molecule type" value="Genomic_DNA"/>
</dbReference>
<name>A0A368MX62_9FLAO</name>
<dbReference type="AlphaFoldDB" id="A0A368MX62"/>
<dbReference type="InterPro" id="IPR019853">
    <property type="entry name" value="GldB-like"/>
</dbReference>
<dbReference type="Pfam" id="PF25594">
    <property type="entry name" value="GldB_lipo"/>
    <property type="match status" value="1"/>
</dbReference>